<reference evidence="2" key="1">
    <citation type="submission" date="2022-11" db="UniProtKB">
        <authorList>
            <consortium name="WormBaseParasite"/>
        </authorList>
    </citation>
    <scope>IDENTIFICATION</scope>
</reference>
<accession>A0A914HRD0</accession>
<keyword evidence="1" id="KW-1185">Reference proteome</keyword>
<dbReference type="AlphaFoldDB" id="A0A914HRD0"/>
<sequence length="86" mass="9872">MDNANPLEMVIPQHLEPTVVLNENINIAEATEKDHCFCDSECFEYARKIITLSPGPIYCRPTTTMTMVMMMMIEDEGKTMKKKIED</sequence>
<evidence type="ECO:0000313" key="1">
    <source>
        <dbReference type="Proteomes" id="UP000887572"/>
    </source>
</evidence>
<evidence type="ECO:0000313" key="2">
    <source>
        <dbReference type="WBParaSite" id="Gr19_v10_g3937.t1"/>
    </source>
</evidence>
<name>A0A914HRD0_GLORO</name>
<protein>
    <submittedName>
        <fullName evidence="2">Uncharacterized protein</fullName>
    </submittedName>
</protein>
<dbReference type="Proteomes" id="UP000887572">
    <property type="component" value="Unplaced"/>
</dbReference>
<dbReference type="WBParaSite" id="Gr19_v10_g3937.t1">
    <property type="protein sequence ID" value="Gr19_v10_g3937.t1"/>
    <property type="gene ID" value="Gr19_v10_g3937"/>
</dbReference>
<proteinExistence type="predicted"/>
<organism evidence="1 2">
    <name type="scientific">Globodera rostochiensis</name>
    <name type="common">Golden nematode worm</name>
    <name type="synonym">Heterodera rostochiensis</name>
    <dbReference type="NCBI Taxonomy" id="31243"/>
    <lineage>
        <taxon>Eukaryota</taxon>
        <taxon>Metazoa</taxon>
        <taxon>Ecdysozoa</taxon>
        <taxon>Nematoda</taxon>
        <taxon>Chromadorea</taxon>
        <taxon>Rhabditida</taxon>
        <taxon>Tylenchina</taxon>
        <taxon>Tylenchomorpha</taxon>
        <taxon>Tylenchoidea</taxon>
        <taxon>Heteroderidae</taxon>
        <taxon>Heteroderinae</taxon>
        <taxon>Globodera</taxon>
    </lineage>
</organism>